<keyword evidence="6 13" id="KW-1133">Transmembrane helix</keyword>
<name>A0A7R8X747_9CRUS</name>
<dbReference type="AlphaFoldDB" id="A0A7R8X747"/>
<sequence>MDGKPPPYAPEYPPPYNGPPPGFAPGPGMGPMAPQGPPGPATYGVPVASAPGITVVTTVGQCPTCHAGFLTDEFTCCGITMAVLFFPIGVLCCLAMRQKRCSNCGSTFS</sequence>
<evidence type="ECO:0000256" key="7">
    <source>
        <dbReference type="ARBA" id="ARBA00023136"/>
    </source>
</evidence>
<comment type="subcellular location">
    <subcellularLocation>
        <location evidence="2">Cytoplasm</location>
        <location evidence="2">Perinuclear region</location>
    </subcellularLocation>
    <subcellularLocation>
        <location evidence="1">Lysosome membrane</location>
        <topology evidence="1">Multi-pass membrane protein</topology>
    </subcellularLocation>
</comment>
<keyword evidence="7 13" id="KW-0472">Membrane</keyword>
<dbReference type="PANTHER" id="PTHR13551">
    <property type="entry name" value="BRAIN PROTEIN I3"/>
    <property type="match status" value="1"/>
</dbReference>
<organism evidence="14">
    <name type="scientific">Darwinula stevensoni</name>
    <dbReference type="NCBI Taxonomy" id="69355"/>
    <lineage>
        <taxon>Eukaryota</taxon>
        <taxon>Metazoa</taxon>
        <taxon>Ecdysozoa</taxon>
        <taxon>Arthropoda</taxon>
        <taxon>Crustacea</taxon>
        <taxon>Oligostraca</taxon>
        <taxon>Ostracoda</taxon>
        <taxon>Podocopa</taxon>
        <taxon>Podocopida</taxon>
        <taxon>Darwinulocopina</taxon>
        <taxon>Darwinuloidea</taxon>
        <taxon>Darwinulidae</taxon>
        <taxon>Darwinula</taxon>
    </lineage>
</organism>
<dbReference type="GO" id="GO:0005765">
    <property type="term" value="C:lysosomal membrane"/>
    <property type="evidence" value="ECO:0007669"/>
    <property type="project" value="UniProtKB-SubCell"/>
</dbReference>
<evidence type="ECO:0000256" key="6">
    <source>
        <dbReference type="ARBA" id="ARBA00022989"/>
    </source>
</evidence>
<evidence type="ECO:0000313" key="14">
    <source>
        <dbReference type="EMBL" id="CAD7242240.1"/>
    </source>
</evidence>
<comment type="similarity">
    <text evidence="3">Belongs to the BRI3 family.</text>
</comment>
<feature type="compositionally biased region" description="Pro residues" evidence="12">
    <location>
        <begin position="1"/>
        <end position="24"/>
    </location>
</feature>
<protein>
    <recommendedName>
        <fullName evidence="9">Membrane protein BRI3</fullName>
    </recommendedName>
    <alternativeName>
        <fullName evidence="10">Brain protein I3</fullName>
    </alternativeName>
</protein>
<keyword evidence="8" id="KW-0458">Lysosome</keyword>
<dbReference type="PANTHER" id="PTHR13551:SF1">
    <property type="entry name" value="MEMBRANE PROTEIN BRI3"/>
    <property type="match status" value="1"/>
</dbReference>
<evidence type="ECO:0000256" key="3">
    <source>
        <dbReference type="ARBA" id="ARBA00008090"/>
    </source>
</evidence>
<dbReference type="EMBL" id="LR899755">
    <property type="protein sequence ID" value="CAD7242240.1"/>
    <property type="molecule type" value="Genomic_DNA"/>
</dbReference>
<comment type="subunit">
    <text evidence="11">Interacts with BRI3BP. Interacts with MGAT1 and IFITM3.</text>
</comment>
<evidence type="ECO:0000256" key="11">
    <source>
        <dbReference type="ARBA" id="ARBA00046593"/>
    </source>
</evidence>
<dbReference type="GO" id="GO:0048471">
    <property type="term" value="C:perinuclear region of cytoplasm"/>
    <property type="evidence" value="ECO:0007669"/>
    <property type="project" value="UniProtKB-SubCell"/>
</dbReference>
<accession>A0A7R8X747</accession>
<evidence type="ECO:0000313" key="15">
    <source>
        <dbReference type="Proteomes" id="UP000677054"/>
    </source>
</evidence>
<gene>
    <name evidence="14" type="ORF">DSTB1V02_LOCUS2211</name>
</gene>
<feature type="region of interest" description="Disordered" evidence="12">
    <location>
        <begin position="1"/>
        <end position="41"/>
    </location>
</feature>
<evidence type="ECO:0000256" key="9">
    <source>
        <dbReference type="ARBA" id="ARBA00035284"/>
    </source>
</evidence>
<evidence type="ECO:0000256" key="10">
    <source>
        <dbReference type="ARBA" id="ARBA00035449"/>
    </source>
</evidence>
<proteinExistence type="inferred from homology"/>
<feature type="transmembrane region" description="Helical" evidence="13">
    <location>
        <begin position="78"/>
        <end position="96"/>
    </location>
</feature>
<dbReference type="Proteomes" id="UP000677054">
    <property type="component" value="Unassembled WGS sequence"/>
</dbReference>
<evidence type="ECO:0000256" key="4">
    <source>
        <dbReference type="ARBA" id="ARBA00022490"/>
    </source>
</evidence>
<dbReference type="InterPro" id="IPR019317">
    <property type="entry name" value="BRI3"/>
</dbReference>
<evidence type="ECO:0000256" key="2">
    <source>
        <dbReference type="ARBA" id="ARBA00004556"/>
    </source>
</evidence>
<reference evidence="14" key="1">
    <citation type="submission" date="2020-11" db="EMBL/GenBank/DDBJ databases">
        <authorList>
            <person name="Tran Van P."/>
        </authorList>
    </citation>
    <scope>NUCLEOTIDE SEQUENCE</scope>
</reference>
<keyword evidence="15" id="KW-1185">Reference proteome</keyword>
<keyword evidence="4" id="KW-0963">Cytoplasm</keyword>
<evidence type="ECO:0000256" key="12">
    <source>
        <dbReference type="SAM" id="MobiDB-lite"/>
    </source>
</evidence>
<evidence type="ECO:0000256" key="5">
    <source>
        <dbReference type="ARBA" id="ARBA00022692"/>
    </source>
</evidence>
<dbReference type="Pfam" id="PF10164">
    <property type="entry name" value="BRI3"/>
    <property type="match status" value="1"/>
</dbReference>
<dbReference type="OrthoDB" id="2564984at2759"/>
<keyword evidence="5 13" id="KW-0812">Transmembrane</keyword>
<evidence type="ECO:0000256" key="13">
    <source>
        <dbReference type="SAM" id="Phobius"/>
    </source>
</evidence>
<evidence type="ECO:0000256" key="1">
    <source>
        <dbReference type="ARBA" id="ARBA00004155"/>
    </source>
</evidence>
<dbReference type="EMBL" id="CAJPEV010000238">
    <property type="protein sequence ID" value="CAG0882801.1"/>
    <property type="molecule type" value="Genomic_DNA"/>
</dbReference>
<evidence type="ECO:0000256" key="8">
    <source>
        <dbReference type="ARBA" id="ARBA00023228"/>
    </source>
</evidence>